<gene>
    <name evidence="2" type="ORF">BHYA_0088g00070</name>
</gene>
<organism evidence="2 3">
    <name type="scientific">Botrytis hyacinthi</name>
    <dbReference type="NCBI Taxonomy" id="278943"/>
    <lineage>
        <taxon>Eukaryota</taxon>
        <taxon>Fungi</taxon>
        <taxon>Dikarya</taxon>
        <taxon>Ascomycota</taxon>
        <taxon>Pezizomycotina</taxon>
        <taxon>Leotiomycetes</taxon>
        <taxon>Helotiales</taxon>
        <taxon>Sclerotiniaceae</taxon>
        <taxon>Botrytis</taxon>
    </lineage>
</organism>
<evidence type="ECO:0000313" key="3">
    <source>
        <dbReference type="Proteomes" id="UP000297814"/>
    </source>
</evidence>
<feature type="region of interest" description="Disordered" evidence="1">
    <location>
        <begin position="1"/>
        <end position="22"/>
    </location>
</feature>
<sequence length="216" mass="23719">METNGNKQAERKDITPSDQEDLLSFDDIVTIDPPKTLPSSVTQCTFRENIPSAHGNGNAIVDVNSGYLKKASLSSKGNQGDAKSSLTLSPDSNLEFIFGPPLRKPERLLSNKSSHSFQASSLFAQQSFTNLGQGLSAPIAKTTIPLPETSLLEESPRSPSPDLIQFTPPKQNLSKEEIPKAKNLLQIHASKLNFVYPAQQECWGEIRLLYRKPKNS</sequence>
<evidence type="ECO:0000256" key="1">
    <source>
        <dbReference type="SAM" id="MobiDB-lite"/>
    </source>
</evidence>
<proteinExistence type="predicted"/>
<evidence type="ECO:0000313" key="2">
    <source>
        <dbReference type="EMBL" id="TGO37811.1"/>
    </source>
</evidence>
<reference evidence="2 3" key="1">
    <citation type="submission" date="2017-12" db="EMBL/GenBank/DDBJ databases">
        <title>Comparative genomics of Botrytis spp.</title>
        <authorList>
            <person name="Valero-Jimenez C.A."/>
            <person name="Tapia P."/>
            <person name="Veloso J."/>
            <person name="Silva-Moreno E."/>
            <person name="Staats M."/>
            <person name="Valdes J.H."/>
            <person name="Van Kan J.A.L."/>
        </authorList>
    </citation>
    <scope>NUCLEOTIDE SEQUENCE [LARGE SCALE GENOMIC DNA]</scope>
    <source>
        <strain evidence="2 3">Bh0001</strain>
    </source>
</reference>
<dbReference type="AlphaFoldDB" id="A0A4Z1GSN6"/>
<protein>
    <submittedName>
        <fullName evidence="2">Uncharacterized protein</fullName>
    </submittedName>
</protein>
<keyword evidence="3" id="KW-1185">Reference proteome</keyword>
<comment type="caution">
    <text evidence="2">The sequence shown here is derived from an EMBL/GenBank/DDBJ whole genome shotgun (WGS) entry which is preliminary data.</text>
</comment>
<dbReference type="EMBL" id="PQXK01000088">
    <property type="protein sequence ID" value="TGO37811.1"/>
    <property type="molecule type" value="Genomic_DNA"/>
</dbReference>
<name>A0A4Z1GSN6_9HELO</name>
<dbReference type="Proteomes" id="UP000297814">
    <property type="component" value="Unassembled WGS sequence"/>
</dbReference>
<accession>A0A4Z1GSN6</accession>